<dbReference type="NCBIfam" id="TIGR01494">
    <property type="entry name" value="ATPase_P-type"/>
    <property type="match status" value="2"/>
</dbReference>
<keyword evidence="13" id="KW-1185">Reference proteome</keyword>
<evidence type="ECO:0000259" key="11">
    <source>
        <dbReference type="SMART" id="SM00831"/>
    </source>
</evidence>
<dbReference type="InterPro" id="IPR008250">
    <property type="entry name" value="ATPase_P-typ_transduc_dom_A_sf"/>
</dbReference>
<dbReference type="SUPFAM" id="SSF81660">
    <property type="entry name" value="Metal cation-transporting ATPase, ATP-binding domain N"/>
    <property type="match status" value="1"/>
</dbReference>
<accession>A0ABU0W4C9</accession>
<dbReference type="PANTHER" id="PTHR43294">
    <property type="entry name" value="SODIUM/POTASSIUM-TRANSPORTING ATPASE SUBUNIT ALPHA"/>
    <property type="match status" value="1"/>
</dbReference>
<keyword evidence="7 10" id="KW-1133">Transmembrane helix</keyword>
<sequence>MPDQENLSFHSLSVADTLAHFETREDGLSDRQVAEQRERHGENRLPEPRRRGPLMRLLLQFHNVLIYVLMVAGAITILLQHWVDAAVIFGVVVINALIGFIQEGRAEQAMNSIRRMLRTRARVRREGEMQEIDAVELVPGDIVLLESGDRVPADLRLIHARGLRTDESSLTGESVPVDKQTEPVEADTLLAEQTSMAWSGTLVASGQARGVVVATGERSEIGRISRATESVEAITTPLLKKIHQFGRQLTVVILILAALTFSLGVWWREQAMADMFFAAVGLAVAAIPEGLPAIITITLALGVQAMASRQAIVRRLPAVETLGSVTVICSDKTGTLTRNEMTVRGLRTAASQVEVSGGGYVAEGSLKIASGPDDDRAIQELLLAATLCNESELRDDENGRQISGDPMEAALLVLTEKSEQDPRQLRRDWPRTDNIPFESERRYMASLHHDHKGNGRILLKGAPELVLSLCRKALGSDGEPVDLDHDSWEDTLKHFSEQGQRTLALAMKSCASDKRSLEESDVETGLVLLGVVGLEDPPRKEAIDAVRDCQQAGIRVKMITGDHLGTAMAIGRQMGIGDGRKGMSGGDFQKHRDEELADFVERTDIYARFSPEDKLRLVRALREQKQVTAMTGDGVNDAPALRSADVGVAMGQKGTETAREASEIVLADDNFATIASAVRIGRGIYDNIRKSLLFILPTNGGQAMLILVAVMLGLSLPVTPVQVLWVNMVTAVTLALALAFEPAEPDVMQRPPRPPGEPILTPFLVWRVVFVSFLILAATFWVFHWHLDQGYAIEVARTAAVNTVVACEIFYLFNCRYLTRTVFARGGLFGNPWVPGAILLVMALQAGFTWLPFMQQLFQTEALSRESMTLILAVSLPVLFVVELEKWLMQRQARAALKGTTE</sequence>
<feature type="transmembrane region" description="Helical" evidence="10">
    <location>
        <begin position="764"/>
        <end position="783"/>
    </location>
</feature>
<feature type="transmembrane region" description="Helical" evidence="10">
    <location>
        <begin position="57"/>
        <end position="79"/>
    </location>
</feature>
<dbReference type="Gene3D" id="1.20.1110.10">
    <property type="entry name" value="Calcium-transporting ATPase, transmembrane domain"/>
    <property type="match status" value="1"/>
</dbReference>
<evidence type="ECO:0000256" key="1">
    <source>
        <dbReference type="ARBA" id="ARBA00004141"/>
    </source>
</evidence>
<protein>
    <submittedName>
        <fullName evidence="12">Cation-transporting P-type ATPase</fullName>
    </submittedName>
</protein>
<dbReference type="Pfam" id="PF13246">
    <property type="entry name" value="Cation_ATPase"/>
    <property type="match status" value="1"/>
</dbReference>
<dbReference type="Pfam" id="PF00122">
    <property type="entry name" value="E1-E2_ATPase"/>
    <property type="match status" value="1"/>
</dbReference>
<dbReference type="PROSITE" id="PS00154">
    <property type="entry name" value="ATPASE_E1_E2"/>
    <property type="match status" value="1"/>
</dbReference>
<keyword evidence="8 10" id="KW-0472">Membrane</keyword>
<evidence type="ECO:0000256" key="5">
    <source>
        <dbReference type="ARBA" id="ARBA00022840"/>
    </source>
</evidence>
<dbReference type="InterPro" id="IPR059000">
    <property type="entry name" value="ATPase_P-type_domA"/>
</dbReference>
<dbReference type="PRINTS" id="PR00120">
    <property type="entry name" value="HATPASE"/>
</dbReference>
<evidence type="ECO:0000313" key="13">
    <source>
        <dbReference type="Proteomes" id="UP001239019"/>
    </source>
</evidence>
<name>A0ABU0W4C9_9GAMM</name>
<dbReference type="InterPro" id="IPR036412">
    <property type="entry name" value="HAD-like_sf"/>
</dbReference>
<feature type="region of interest" description="Disordered" evidence="9">
    <location>
        <begin position="25"/>
        <end position="47"/>
    </location>
</feature>
<organism evidence="12 13">
    <name type="scientific">Natronospira bacteriovora</name>
    <dbReference type="NCBI Taxonomy" id="3069753"/>
    <lineage>
        <taxon>Bacteria</taxon>
        <taxon>Pseudomonadati</taxon>
        <taxon>Pseudomonadota</taxon>
        <taxon>Gammaproteobacteria</taxon>
        <taxon>Natronospirales</taxon>
        <taxon>Natronospiraceae</taxon>
        <taxon>Natronospira</taxon>
    </lineage>
</organism>
<dbReference type="RefSeq" id="WP_306727325.1">
    <property type="nucleotide sequence ID" value="NZ_JAVDDT010000002.1"/>
</dbReference>
<dbReference type="InterPro" id="IPR004014">
    <property type="entry name" value="ATPase_P-typ_cation-transptr_N"/>
</dbReference>
<feature type="transmembrane region" description="Helical" evidence="10">
    <location>
        <begin position="867"/>
        <end position="884"/>
    </location>
</feature>
<evidence type="ECO:0000256" key="8">
    <source>
        <dbReference type="ARBA" id="ARBA00023136"/>
    </source>
</evidence>
<dbReference type="Gene3D" id="2.70.150.10">
    <property type="entry name" value="Calcium-transporting ATPase, cytoplasmic transduction domain A"/>
    <property type="match status" value="1"/>
</dbReference>
<dbReference type="Gene3D" id="3.40.50.1000">
    <property type="entry name" value="HAD superfamily/HAD-like"/>
    <property type="match status" value="1"/>
</dbReference>
<dbReference type="SFLD" id="SFLDS00003">
    <property type="entry name" value="Haloacid_Dehalogenase"/>
    <property type="match status" value="1"/>
</dbReference>
<evidence type="ECO:0000256" key="10">
    <source>
        <dbReference type="SAM" id="Phobius"/>
    </source>
</evidence>
<dbReference type="InterPro" id="IPR023214">
    <property type="entry name" value="HAD_sf"/>
</dbReference>
<evidence type="ECO:0000313" key="12">
    <source>
        <dbReference type="EMBL" id="MDQ2068826.1"/>
    </source>
</evidence>
<dbReference type="InterPro" id="IPR044492">
    <property type="entry name" value="P_typ_ATPase_HD_dom"/>
</dbReference>
<dbReference type="PRINTS" id="PR00119">
    <property type="entry name" value="CATATPASE"/>
</dbReference>
<comment type="subcellular location">
    <subcellularLocation>
        <location evidence="1">Membrane</location>
        <topology evidence="1">Multi-pass membrane protein</topology>
    </subcellularLocation>
</comment>
<dbReference type="InterPro" id="IPR018303">
    <property type="entry name" value="ATPase_P-typ_P_site"/>
</dbReference>
<evidence type="ECO:0000256" key="2">
    <source>
        <dbReference type="ARBA" id="ARBA00005675"/>
    </source>
</evidence>
<feature type="transmembrane region" description="Helical" evidence="10">
    <location>
        <begin position="795"/>
        <end position="813"/>
    </location>
</feature>
<gene>
    <name evidence="12" type="ORF">RBH19_02920</name>
</gene>
<dbReference type="Pfam" id="PF00689">
    <property type="entry name" value="Cation_ATPase_C"/>
    <property type="match status" value="1"/>
</dbReference>
<evidence type="ECO:0000256" key="3">
    <source>
        <dbReference type="ARBA" id="ARBA00022692"/>
    </source>
</evidence>
<dbReference type="SFLD" id="SFLDF00027">
    <property type="entry name" value="p-type_atpase"/>
    <property type="match status" value="1"/>
</dbReference>
<dbReference type="SUPFAM" id="SSF81665">
    <property type="entry name" value="Calcium ATPase, transmembrane domain M"/>
    <property type="match status" value="1"/>
</dbReference>
<keyword evidence="6" id="KW-1278">Translocase</keyword>
<dbReference type="Gene3D" id="3.40.1110.10">
    <property type="entry name" value="Calcium-transporting ATPase, cytoplasmic domain N"/>
    <property type="match status" value="1"/>
</dbReference>
<feature type="transmembrane region" description="Helical" evidence="10">
    <location>
        <begin position="279"/>
        <end position="307"/>
    </location>
</feature>
<feature type="domain" description="Cation-transporting P-type ATPase N-terminal" evidence="11">
    <location>
        <begin position="8"/>
        <end position="81"/>
    </location>
</feature>
<dbReference type="PANTHER" id="PTHR43294:SF20">
    <property type="entry name" value="P-TYPE ATPASE"/>
    <property type="match status" value="1"/>
</dbReference>
<dbReference type="InterPro" id="IPR050510">
    <property type="entry name" value="Cation_transp_ATPase_P-type"/>
</dbReference>
<reference evidence="12 13" key="1">
    <citation type="submission" date="2023-08" db="EMBL/GenBank/DDBJ databases">
        <title>Whole-genome sequencing of halo(alkali)philic microorganisms from hypersaline lakes.</title>
        <authorList>
            <person name="Sorokin D.Y."/>
            <person name="Abbas B."/>
            <person name="Merkel A.Y."/>
        </authorList>
    </citation>
    <scope>NUCLEOTIDE SEQUENCE [LARGE SCALE GENOMIC DNA]</scope>
    <source>
        <strain evidence="12 13">AB-CW4</strain>
    </source>
</reference>
<dbReference type="InterPro" id="IPR023298">
    <property type="entry name" value="ATPase_P-typ_TM_dom_sf"/>
</dbReference>
<proteinExistence type="inferred from homology"/>
<dbReference type="InterPro" id="IPR023299">
    <property type="entry name" value="ATPase_P-typ_cyto_dom_N"/>
</dbReference>
<comment type="similarity">
    <text evidence="2">Belongs to the cation transport ATPase (P-type) (TC 3.A.3) family. Type IIA subfamily.</text>
</comment>
<evidence type="ECO:0000256" key="9">
    <source>
        <dbReference type="SAM" id="MobiDB-lite"/>
    </source>
</evidence>
<feature type="transmembrane region" description="Helical" evidence="10">
    <location>
        <begin position="692"/>
        <end position="716"/>
    </location>
</feature>
<feature type="transmembrane region" description="Helical" evidence="10">
    <location>
        <begin position="833"/>
        <end position="855"/>
    </location>
</feature>
<feature type="transmembrane region" description="Helical" evidence="10">
    <location>
        <begin position="249"/>
        <end position="267"/>
    </location>
</feature>
<comment type="caution">
    <text evidence="12">The sequence shown here is derived from an EMBL/GenBank/DDBJ whole genome shotgun (WGS) entry which is preliminary data.</text>
</comment>
<dbReference type="Proteomes" id="UP001239019">
    <property type="component" value="Unassembled WGS sequence"/>
</dbReference>
<dbReference type="EMBL" id="JAVDDT010000002">
    <property type="protein sequence ID" value="MDQ2068826.1"/>
    <property type="molecule type" value="Genomic_DNA"/>
</dbReference>
<evidence type="ECO:0000256" key="4">
    <source>
        <dbReference type="ARBA" id="ARBA00022741"/>
    </source>
</evidence>
<dbReference type="InterPro" id="IPR006068">
    <property type="entry name" value="ATPase_P-typ_cation-transptr_C"/>
</dbReference>
<dbReference type="SMART" id="SM00831">
    <property type="entry name" value="Cation_ATPase_N"/>
    <property type="match status" value="1"/>
</dbReference>
<keyword evidence="3 10" id="KW-0812">Transmembrane</keyword>
<dbReference type="CDD" id="cd02080">
    <property type="entry name" value="P-type_ATPase_cation"/>
    <property type="match status" value="1"/>
</dbReference>
<feature type="transmembrane region" description="Helical" evidence="10">
    <location>
        <begin position="722"/>
        <end position="743"/>
    </location>
</feature>
<evidence type="ECO:0000256" key="7">
    <source>
        <dbReference type="ARBA" id="ARBA00022989"/>
    </source>
</evidence>
<dbReference type="InterPro" id="IPR001757">
    <property type="entry name" value="P_typ_ATPase"/>
</dbReference>
<evidence type="ECO:0000256" key="6">
    <source>
        <dbReference type="ARBA" id="ARBA00022967"/>
    </source>
</evidence>
<keyword evidence="5" id="KW-0067">ATP-binding</keyword>
<dbReference type="Pfam" id="PF00690">
    <property type="entry name" value="Cation_ATPase_N"/>
    <property type="match status" value="1"/>
</dbReference>
<dbReference type="SUPFAM" id="SSF81653">
    <property type="entry name" value="Calcium ATPase, transduction domain A"/>
    <property type="match status" value="1"/>
</dbReference>
<dbReference type="SUPFAM" id="SSF56784">
    <property type="entry name" value="HAD-like"/>
    <property type="match status" value="1"/>
</dbReference>
<dbReference type="SFLD" id="SFLDG00002">
    <property type="entry name" value="C1.7:_P-type_atpase_like"/>
    <property type="match status" value="1"/>
</dbReference>
<feature type="transmembrane region" description="Helical" evidence="10">
    <location>
        <begin position="85"/>
        <end position="101"/>
    </location>
</feature>
<keyword evidence="4" id="KW-0547">Nucleotide-binding</keyword>